<dbReference type="EMBL" id="AOFT01000009">
    <property type="protein sequence ID" value="EMR05992.1"/>
    <property type="molecule type" value="Genomic_DNA"/>
</dbReference>
<comment type="caution">
    <text evidence="1">The sequence shown here is derived from an EMBL/GenBank/DDBJ whole genome shotgun (WGS) entry which is preliminary data.</text>
</comment>
<keyword evidence="2" id="KW-1185">Reference proteome</keyword>
<dbReference type="RefSeq" id="WP_008299590.1">
    <property type="nucleotide sequence ID" value="NZ_AOFT01000009.1"/>
</dbReference>
<accession>M7NFF8</accession>
<dbReference type="OrthoDB" id="2453301at2"/>
<evidence type="ECO:0000313" key="1">
    <source>
        <dbReference type="EMBL" id="EMR05992.1"/>
    </source>
</evidence>
<dbReference type="STRING" id="1235279.C772_01972"/>
<proteinExistence type="predicted"/>
<dbReference type="Proteomes" id="UP000011919">
    <property type="component" value="Unassembled WGS sequence"/>
</dbReference>
<evidence type="ECO:0000313" key="2">
    <source>
        <dbReference type="Proteomes" id="UP000011919"/>
    </source>
</evidence>
<protein>
    <submittedName>
        <fullName evidence="1">Uncharacterized protein</fullName>
    </submittedName>
</protein>
<reference evidence="1 2" key="1">
    <citation type="journal article" date="2013" name="Genome Announc.">
        <title>Draft Genome Sequence of Bhargavaea cecembensis Strain DSE10T, Isolated from a Deep-Sea Sediment Sample Collected at a Depth of 5,904 m from the Chagos-Laccadive Ridge System in the Indian Ocean.</title>
        <authorList>
            <person name="Shivaji S."/>
            <person name="Ara S."/>
            <person name="Begum Z."/>
            <person name="Ruth M."/>
            <person name="Singh A."/>
            <person name="Kumar Pinnaka A."/>
        </authorList>
    </citation>
    <scope>NUCLEOTIDE SEQUENCE [LARGE SCALE GENOMIC DNA]</scope>
    <source>
        <strain evidence="1 2">DSE10</strain>
    </source>
</reference>
<organism evidence="1 2">
    <name type="scientific">Bhargavaea cecembensis DSE10</name>
    <dbReference type="NCBI Taxonomy" id="1235279"/>
    <lineage>
        <taxon>Bacteria</taxon>
        <taxon>Bacillati</taxon>
        <taxon>Bacillota</taxon>
        <taxon>Bacilli</taxon>
        <taxon>Bacillales</taxon>
        <taxon>Caryophanaceae</taxon>
        <taxon>Bhargavaea</taxon>
    </lineage>
</organism>
<gene>
    <name evidence="1" type="ORF">C772_01972</name>
</gene>
<name>M7NFF8_9BACL</name>
<dbReference type="AlphaFoldDB" id="M7NFF8"/>
<sequence length="106" mass="12001">MKKAEETILETVPEGSSIYELVRTGFAEKKFRLLDMLFDETLTLNRAVGQLKDKETYFLVTSGNHAELVTVSGDSISEREDATAEAAGKKTFALGGYRYKRYRKIR</sequence>